<organism evidence="1 2">
    <name type="scientific">Chromobacterium haemolyticum</name>
    <dbReference type="NCBI Taxonomy" id="394935"/>
    <lineage>
        <taxon>Bacteria</taxon>
        <taxon>Pseudomonadati</taxon>
        <taxon>Pseudomonadota</taxon>
        <taxon>Betaproteobacteria</taxon>
        <taxon>Neisseriales</taxon>
        <taxon>Chromobacteriaceae</taxon>
        <taxon>Chromobacterium</taxon>
    </lineage>
</organism>
<proteinExistence type="predicted"/>
<comment type="caution">
    <text evidence="1">The sequence shown here is derived from an EMBL/GenBank/DDBJ whole genome shotgun (WGS) entry which is preliminary data.</text>
</comment>
<dbReference type="InterPro" id="IPR052552">
    <property type="entry name" value="YeaO-like"/>
</dbReference>
<dbReference type="Proteomes" id="UP000192721">
    <property type="component" value="Unassembled WGS sequence"/>
</dbReference>
<dbReference type="PANTHER" id="PTHR36849:SF1">
    <property type="entry name" value="CYTOPLASMIC PROTEIN"/>
    <property type="match status" value="1"/>
</dbReference>
<name>A0A1W0D7S1_9NEIS</name>
<gene>
    <name evidence="1" type="ORF">B0T45_03625</name>
</gene>
<sequence>MDATIRLLPVSEYRPGLENAFLIEETWPKGLPRQALDAGHWLKSVAPAPGLLNWLRQDERHWPTFCEVYWADLAANPQRWWPLWKASRSGGLVLLHAGGGERQPAQALAQFLGDKLDEIKRIEAGELASPVCYRALLDG</sequence>
<evidence type="ECO:0000313" key="1">
    <source>
        <dbReference type="EMBL" id="OQS43071.1"/>
    </source>
</evidence>
<dbReference type="EMBL" id="MUKV01000003">
    <property type="protein sequence ID" value="OQS43071.1"/>
    <property type="molecule type" value="Genomic_DNA"/>
</dbReference>
<dbReference type="PANTHER" id="PTHR36849">
    <property type="entry name" value="CYTOPLASMIC PROTEIN-RELATED"/>
    <property type="match status" value="1"/>
</dbReference>
<evidence type="ECO:0008006" key="3">
    <source>
        <dbReference type="Google" id="ProtNLM"/>
    </source>
</evidence>
<protein>
    <recommendedName>
        <fullName evidence="3">DUF488 domain-containing protein</fullName>
    </recommendedName>
</protein>
<dbReference type="Pfam" id="PF22752">
    <property type="entry name" value="DUF488-N3i"/>
    <property type="match status" value="1"/>
</dbReference>
<reference evidence="1 2" key="1">
    <citation type="submission" date="2017-02" db="EMBL/GenBank/DDBJ databases">
        <title>Chromobacterium haemolyticum H5244.</title>
        <authorList>
            <person name="Gulvik C.A."/>
        </authorList>
    </citation>
    <scope>NUCLEOTIDE SEQUENCE [LARGE SCALE GENOMIC DNA]</scope>
    <source>
        <strain evidence="1 2">H5244</strain>
    </source>
</reference>
<dbReference type="RefSeq" id="WP_052370924.1">
    <property type="nucleotide sequence ID" value="NZ_MUKV01000003.1"/>
</dbReference>
<evidence type="ECO:0000313" key="2">
    <source>
        <dbReference type="Proteomes" id="UP000192721"/>
    </source>
</evidence>
<dbReference type="AlphaFoldDB" id="A0A1W0D7S1"/>
<accession>A0A1W0D7S1</accession>